<dbReference type="InterPro" id="IPR026444">
    <property type="entry name" value="Secre_tail"/>
</dbReference>
<feature type="chain" id="PRO_5002417332" description="Secretion system C-terminal sorting domain-containing protein" evidence="1">
    <location>
        <begin position="19"/>
        <end position="774"/>
    </location>
</feature>
<dbReference type="NCBIfam" id="TIGR04183">
    <property type="entry name" value="Por_Secre_tail"/>
    <property type="match status" value="1"/>
</dbReference>
<dbReference type="Gene3D" id="3.20.20.80">
    <property type="entry name" value="Glycosidases"/>
    <property type="match status" value="1"/>
</dbReference>
<dbReference type="GO" id="GO:0004553">
    <property type="term" value="F:hydrolase activity, hydrolyzing O-glycosyl compounds"/>
    <property type="evidence" value="ECO:0007669"/>
    <property type="project" value="TreeGrafter"/>
</dbReference>
<dbReference type="STRING" id="1379870.SD10_09945"/>
<accession>A0A0E3ZVL8</accession>
<sequence length="774" mass="85936">MLKALLILTIASVTLAVADQPQQARALKATGLTSQAATKIVLDNKRWYQVNNTSNGLDALFDGDIGETVNTGWGKILTNFDAYYPLLPGEHISIDSIRMYDGAGTNTDTPMTLSIITDKWERIPIARFTGDKYQAWVGPDPEHPADLALKTATANARYLVLNSSGFYPTEMELYGTYQLGKEPALLPLASYPFRHTLGINGFEWDAEDPTTGAALREVETTRINALKSFSSMRHYIDWDKLESQQGSYTFNPTFSGSWTYDGMYERLGAEGVEMLACLQTLPKWMENTYPEDGRDYSNSPARYGSDRSQPTSYIEHARVAFQYMARYGFNKNINPALVSVSPEVTWAGVNTVKIGLGLIRYIECNNEPDKTWKGRNGYQSAREYAANLSAFYDGHKNTMGPGVGVKNADPSVVVVMGGMSTPTTDYLRAMIDWCKEFRGYRPDGSVNLCWDVINQHLYANDVMSAQNGGATRGVAPELAGVGEQAAAFVKLSRQYAQGMPVWITEAGYDINQDSPFRAIPIGRKTVLETQADWILRTSLLYSRVGIDRVFYFQAYDFDIQNPTQFASMGLLNEIGKTRKPAADFLYQAKNLLGDYHYKETISKDPLVDRYELDGQSAYVLLIPDEKGRTGTYNLPITQGDTVQICTPAIGRDDMNRTVQVSQTGTIAINVSETPVFVMPTRAATPDAKNSLSSLQIYPNPAADYVKLTLENGDVRPLDVTIYDNAGRKCKQLSLLKSGRVLNEQLDLSTLAHGLYLLEVRQGPAKLIKKIIINQ</sequence>
<keyword evidence="1" id="KW-0732">Signal</keyword>
<gene>
    <name evidence="3" type="ORF">SD10_09945</name>
</gene>
<dbReference type="RefSeq" id="WP_046573665.1">
    <property type="nucleotide sequence ID" value="NZ_CP010429.1"/>
</dbReference>
<dbReference type="HOGENOM" id="CLU_024858_0_0_10"/>
<proteinExistence type="predicted"/>
<dbReference type="PANTHER" id="PTHR12631">
    <property type="entry name" value="ALPHA-L-IDURONIDASE"/>
    <property type="match status" value="1"/>
</dbReference>
<dbReference type="Proteomes" id="UP000033054">
    <property type="component" value="Chromosome"/>
</dbReference>
<protein>
    <recommendedName>
        <fullName evidence="2">Secretion system C-terminal sorting domain-containing protein</fullName>
    </recommendedName>
</protein>
<evidence type="ECO:0000313" key="3">
    <source>
        <dbReference type="EMBL" id="AKD55179.1"/>
    </source>
</evidence>
<dbReference type="Pfam" id="PF18962">
    <property type="entry name" value="Por_Secre_tail"/>
    <property type="match status" value="1"/>
</dbReference>
<evidence type="ECO:0000313" key="4">
    <source>
        <dbReference type="Proteomes" id="UP000033054"/>
    </source>
</evidence>
<dbReference type="SUPFAM" id="SSF51445">
    <property type="entry name" value="(Trans)glycosidases"/>
    <property type="match status" value="1"/>
</dbReference>
<dbReference type="OrthoDB" id="177731at2"/>
<organism evidence="3 4">
    <name type="scientific">Spirosoma radiotolerans</name>
    <dbReference type="NCBI Taxonomy" id="1379870"/>
    <lineage>
        <taxon>Bacteria</taxon>
        <taxon>Pseudomonadati</taxon>
        <taxon>Bacteroidota</taxon>
        <taxon>Cytophagia</taxon>
        <taxon>Cytophagales</taxon>
        <taxon>Cytophagaceae</taxon>
        <taxon>Spirosoma</taxon>
    </lineage>
</organism>
<keyword evidence="4" id="KW-1185">Reference proteome</keyword>
<dbReference type="InterPro" id="IPR017853">
    <property type="entry name" value="GH"/>
</dbReference>
<reference evidence="3 4" key="1">
    <citation type="journal article" date="2014" name="Curr. Microbiol.">
        <title>Spirosoma radiotolerans sp. nov., a gamma-radiation-resistant bacterium isolated from gamma ray-irradiated soil.</title>
        <authorList>
            <person name="Lee J.J."/>
            <person name="Srinivasan S."/>
            <person name="Lim S."/>
            <person name="Joe M."/>
            <person name="Im S."/>
            <person name="Bae S.I."/>
            <person name="Park K.R."/>
            <person name="Han J.H."/>
            <person name="Park S.H."/>
            <person name="Joo B.M."/>
            <person name="Park S.J."/>
            <person name="Kim M.K."/>
        </authorList>
    </citation>
    <scope>NUCLEOTIDE SEQUENCE [LARGE SCALE GENOMIC DNA]</scope>
    <source>
        <strain evidence="3 4">DG5A</strain>
    </source>
</reference>
<dbReference type="EMBL" id="CP010429">
    <property type="protein sequence ID" value="AKD55179.1"/>
    <property type="molecule type" value="Genomic_DNA"/>
</dbReference>
<dbReference type="PANTHER" id="PTHR12631:SF10">
    <property type="entry name" value="BETA-XYLOSIDASE-LIKE PROTEIN-RELATED"/>
    <property type="match status" value="1"/>
</dbReference>
<name>A0A0E3ZVL8_9BACT</name>
<dbReference type="KEGG" id="srd:SD10_09945"/>
<dbReference type="AlphaFoldDB" id="A0A0E3ZVL8"/>
<evidence type="ECO:0000259" key="2">
    <source>
        <dbReference type="Pfam" id="PF18962"/>
    </source>
</evidence>
<feature type="domain" description="Secretion system C-terminal sorting" evidence="2">
    <location>
        <begin position="696"/>
        <end position="772"/>
    </location>
</feature>
<feature type="signal peptide" evidence="1">
    <location>
        <begin position="1"/>
        <end position="18"/>
    </location>
</feature>
<dbReference type="PATRIC" id="fig|1379870.5.peg.2161"/>
<dbReference type="InterPro" id="IPR051923">
    <property type="entry name" value="Glycosyl_Hydrolase_39"/>
</dbReference>
<evidence type="ECO:0000256" key="1">
    <source>
        <dbReference type="SAM" id="SignalP"/>
    </source>
</evidence>